<dbReference type="GO" id="GO:0003682">
    <property type="term" value="F:chromatin binding"/>
    <property type="evidence" value="ECO:0007669"/>
    <property type="project" value="TreeGrafter"/>
</dbReference>
<keyword evidence="3" id="KW-0433">Leucine-rich repeat</keyword>
<dbReference type="GO" id="GO:0006325">
    <property type="term" value="P:chromatin organization"/>
    <property type="evidence" value="ECO:0007669"/>
    <property type="project" value="TreeGrafter"/>
</dbReference>
<sequence>MTEVKLGQREGGPATKRVKAGGRGIPQRKIEYKQDVGYRFDEPAVKESQEEVEFYPVHFLRTHSKNNDPADVQTQIWQCLFEPNVEQPQHMTDVVATCGGSSVCFINVDDGEVILKYNRNAKTASGVENLYALTWSTLSLDEFGLKRMNILAAAGARSTVLLIHPDAGVCYQMFRTVPNKAAAVVCSLLFYPKKATWLFCGHEDGQIQLWDVGIPSLPNYETTPVHLMTIPPVARDVYNLAYSHSQDLLIGGCDGGLHAWKIDMQKIENNERLERTEFILPEVDGNGSVLDSVCMVRDDLLAAKCALHGQIYIFSLAETLKLRTESKAANVFETVVSSDMMLKLRWSDTDNYYMNMGVDTVSCILVCGDDKGTLWVYDLVKYVTGTISSPITGGSPVAPVEPVALLDWPELEDAEVEKARKLRLDTYDIVVDKCAVSPNGRHIVAVTSNNMVCIWKRGKEDENEQSPS</sequence>
<dbReference type="PANTHER" id="PTHR24370">
    <property type="entry name" value="OPTICIN"/>
    <property type="match status" value="1"/>
</dbReference>
<feature type="domain" description="Leucine-rich repeat and WD repeat-containing protein 1 WD" evidence="5">
    <location>
        <begin position="49"/>
        <end position="456"/>
    </location>
</feature>
<organism evidence="6 7">
    <name type="scientific">Penaeus vannamei</name>
    <name type="common">Whiteleg shrimp</name>
    <name type="synonym">Litopenaeus vannamei</name>
    <dbReference type="NCBI Taxonomy" id="6689"/>
    <lineage>
        <taxon>Eukaryota</taxon>
        <taxon>Metazoa</taxon>
        <taxon>Ecdysozoa</taxon>
        <taxon>Arthropoda</taxon>
        <taxon>Crustacea</taxon>
        <taxon>Multicrustacea</taxon>
        <taxon>Malacostraca</taxon>
        <taxon>Eumalacostraca</taxon>
        <taxon>Eucarida</taxon>
        <taxon>Decapoda</taxon>
        <taxon>Dendrobranchiata</taxon>
        <taxon>Penaeoidea</taxon>
        <taxon>Penaeidae</taxon>
        <taxon>Penaeus</taxon>
    </lineage>
</organism>
<dbReference type="EMBL" id="QCYY01003069">
    <property type="protein sequence ID" value="ROT65567.1"/>
    <property type="molecule type" value="Genomic_DNA"/>
</dbReference>
<dbReference type="GO" id="GO:0071169">
    <property type="term" value="P:establishment of protein localization to chromatin"/>
    <property type="evidence" value="ECO:0007669"/>
    <property type="project" value="TreeGrafter"/>
</dbReference>
<evidence type="ECO:0000259" key="5">
    <source>
        <dbReference type="Pfam" id="PF23215"/>
    </source>
</evidence>
<feature type="region of interest" description="Disordered" evidence="4">
    <location>
        <begin position="1"/>
        <end position="23"/>
    </location>
</feature>
<reference evidence="6 7" key="2">
    <citation type="submission" date="2019-01" db="EMBL/GenBank/DDBJ databases">
        <title>The decoding of complex shrimp genome reveals the adaptation for benthos swimmer, frequently molting mechanism and breeding impact on genome.</title>
        <authorList>
            <person name="Sun Y."/>
            <person name="Gao Y."/>
            <person name="Yu Y."/>
        </authorList>
    </citation>
    <scope>NUCLEOTIDE SEQUENCE [LARGE SCALE GENOMIC DNA]</scope>
    <source>
        <tissue evidence="6">Muscle</tissue>
    </source>
</reference>
<name>A0A423SMV3_PENVA</name>
<reference evidence="6 7" key="1">
    <citation type="submission" date="2018-04" db="EMBL/GenBank/DDBJ databases">
        <authorList>
            <person name="Zhang X."/>
            <person name="Yuan J."/>
            <person name="Li F."/>
            <person name="Xiang J."/>
        </authorList>
    </citation>
    <scope>NUCLEOTIDE SEQUENCE [LARGE SCALE GENOMIC DNA]</scope>
    <source>
        <tissue evidence="6">Muscle</tissue>
    </source>
</reference>
<protein>
    <submittedName>
        <fullName evidence="6">Leucine-rich repeat and WD repeat-containing protein 1</fullName>
    </submittedName>
</protein>
<dbReference type="AlphaFoldDB" id="A0A423SMV3"/>
<gene>
    <name evidence="6" type="ORF">C7M84_016464</name>
</gene>
<dbReference type="STRING" id="6689.A0A423SMV3"/>
<dbReference type="SMART" id="SM00320">
    <property type="entry name" value="WD40"/>
    <property type="match status" value="3"/>
</dbReference>
<dbReference type="InterPro" id="IPR001680">
    <property type="entry name" value="WD40_rpt"/>
</dbReference>
<dbReference type="PANTHER" id="PTHR24370:SF10">
    <property type="entry name" value="LEUCINE-RICH REPEAT AND WD REPEAT-CONTAINING PROTEIN 1"/>
    <property type="match status" value="1"/>
</dbReference>
<evidence type="ECO:0000313" key="6">
    <source>
        <dbReference type="EMBL" id="ROT65567.1"/>
    </source>
</evidence>
<dbReference type="Gene3D" id="2.130.10.10">
    <property type="entry name" value="YVTN repeat-like/Quinoprotein amine dehydrogenase"/>
    <property type="match status" value="1"/>
</dbReference>
<dbReference type="OrthoDB" id="7318948at2759"/>
<keyword evidence="2" id="KW-0158">Chromosome</keyword>
<accession>A0A423SMV3</accession>
<dbReference type="InterPro" id="IPR052489">
    <property type="entry name" value="LRWD1"/>
</dbReference>
<dbReference type="SUPFAM" id="SSF50978">
    <property type="entry name" value="WD40 repeat-like"/>
    <property type="match status" value="1"/>
</dbReference>
<dbReference type="InterPro" id="IPR036322">
    <property type="entry name" value="WD40_repeat_dom_sf"/>
</dbReference>
<comment type="caution">
    <text evidence="6">The sequence shown here is derived from an EMBL/GenBank/DDBJ whole genome shotgun (WGS) entry which is preliminary data.</text>
</comment>
<proteinExistence type="predicted"/>
<dbReference type="Proteomes" id="UP000283509">
    <property type="component" value="Unassembled WGS sequence"/>
</dbReference>
<evidence type="ECO:0000256" key="1">
    <source>
        <dbReference type="ARBA" id="ARBA00004286"/>
    </source>
</evidence>
<dbReference type="Pfam" id="PF23215">
    <property type="entry name" value="WD_LRWD1"/>
    <property type="match status" value="1"/>
</dbReference>
<dbReference type="InterPro" id="IPR015943">
    <property type="entry name" value="WD40/YVTN_repeat-like_dom_sf"/>
</dbReference>
<evidence type="ECO:0000313" key="7">
    <source>
        <dbReference type="Proteomes" id="UP000283509"/>
    </source>
</evidence>
<comment type="subcellular location">
    <subcellularLocation>
        <location evidence="1">Chromosome</location>
    </subcellularLocation>
</comment>
<evidence type="ECO:0000256" key="3">
    <source>
        <dbReference type="ARBA" id="ARBA00022614"/>
    </source>
</evidence>
<evidence type="ECO:0000256" key="2">
    <source>
        <dbReference type="ARBA" id="ARBA00022454"/>
    </source>
</evidence>
<keyword evidence="7" id="KW-1185">Reference proteome</keyword>
<dbReference type="GO" id="GO:0005664">
    <property type="term" value="C:nuclear origin of replication recognition complex"/>
    <property type="evidence" value="ECO:0007669"/>
    <property type="project" value="TreeGrafter"/>
</dbReference>
<evidence type="ECO:0000256" key="4">
    <source>
        <dbReference type="SAM" id="MobiDB-lite"/>
    </source>
</evidence>
<dbReference type="InterPro" id="IPR056160">
    <property type="entry name" value="WD_LRWD1"/>
</dbReference>